<dbReference type="InterPro" id="IPR018765">
    <property type="entry name" value="DUF2341"/>
</dbReference>
<evidence type="ECO:0000256" key="8">
    <source>
        <dbReference type="RuleBase" id="RU004057"/>
    </source>
</evidence>
<dbReference type="RefSeq" id="WP_005369161.1">
    <property type="nucleotide sequence ID" value="NZ_CM001475.1"/>
</dbReference>
<comment type="subcellular location">
    <subcellularLocation>
        <location evidence="1">Cell membrane</location>
        <topology evidence="1">Multi-pass membrane protein</topology>
    </subcellularLocation>
    <subcellularLocation>
        <location evidence="8">Membrane</location>
        <topology evidence="8">Multi-pass membrane protein</topology>
    </subcellularLocation>
</comment>
<dbReference type="GO" id="GO:0017038">
    <property type="term" value="P:protein import"/>
    <property type="evidence" value="ECO:0007669"/>
    <property type="project" value="TreeGrafter"/>
</dbReference>
<dbReference type="eggNOG" id="COG5306">
    <property type="taxonomic scope" value="Bacteria"/>
</dbReference>
<evidence type="ECO:0000256" key="1">
    <source>
        <dbReference type="ARBA" id="ARBA00004651"/>
    </source>
</evidence>
<dbReference type="PANTHER" id="PTHR30625:SF3">
    <property type="entry name" value="TOL-PAL SYSTEM PROTEIN TOLQ"/>
    <property type="match status" value="1"/>
</dbReference>
<proteinExistence type="inferred from homology"/>
<protein>
    <submittedName>
        <fullName evidence="12">Biopolymer transport protein</fullName>
    </submittedName>
</protein>
<dbReference type="Gene3D" id="2.60.120.200">
    <property type="match status" value="1"/>
</dbReference>
<evidence type="ECO:0000256" key="9">
    <source>
        <dbReference type="SAM" id="Phobius"/>
    </source>
</evidence>
<dbReference type="SMART" id="SM00560">
    <property type="entry name" value="LamGL"/>
    <property type="match status" value="1"/>
</dbReference>
<dbReference type="InterPro" id="IPR006558">
    <property type="entry name" value="LamG-like"/>
</dbReference>
<dbReference type="Proteomes" id="UP000005090">
    <property type="component" value="Chromosome"/>
</dbReference>
<evidence type="ECO:0000256" key="7">
    <source>
        <dbReference type="ARBA" id="ARBA00023157"/>
    </source>
</evidence>
<keyword evidence="13" id="KW-1185">Reference proteome</keyword>
<keyword evidence="2" id="KW-1003">Cell membrane</keyword>
<keyword evidence="8" id="KW-0653">Protein transport</keyword>
<keyword evidence="8" id="KW-0813">Transport</keyword>
<sequence length="606" mass="64579">MNKSLIGRFRLGMALLLIPLCAQAWWNDDWSSRKQLTVDAGATGADIRETLHDVPLLVRLHAGNFGFFLDLAENGKDLRFMLDDKTQLKHHVEKLDTLTELGLVWVKMPVVRGGESTDGFSMYYGNANAADGSDAQGIYDANQALVFHFREGEALPQDATAYALHAASSKAAIDPAGFIGAAAKFDGQGGIGVNANPALAVAPDSGLTFSAWIKIDQPQGNAVLFEAKDAAGRIELALEGTSAIARYQGAGGNAAQTAAAAVEPAKWQHLALVAKRDALELYLNGQSVGTAPIELAAFTPALAIGGDGQGRNLTGLLDEVQVAKQARSADWIKLQFRSQSPDFTVLNFGQDESSGSGDDLNYFAIILQSLTVDGWVVIALCGVMLVISLLVMIGKALTLNRARKENADFLVQYRNLAVTDFGQLDAEETEEERENEQSEFLSAVAGKHDHFQGSPIYHIYHAGVQELKLHFGGADTALSAEALNVVRARLDAAVVRESQKLNKNMVLLTIAISGGPFLGLLGTVLGVMITFAVIAATGDVNINSIAPGISGALLATVAGLAVAIPALFAYNYLLTRIKEVTADMQVFTDEFLAIVSLRSADRQRGA</sequence>
<dbReference type="EMBL" id="CM001475">
    <property type="protein sequence ID" value="EIC28275.1"/>
    <property type="molecule type" value="Genomic_DNA"/>
</dbReference>
<dbReference type="STRING" id="686340.Metal_0421"/>
<feature type="transmembrane region" description="Helical" evidence="9">
    <location>
        <begin position="374"/>
        <end position="394"/>
    </location>
</feature>
<organism evidence="12 13">
    <name type="scientific">Methylomicrobium album BG8</name>
    <dbReference type="NCBI Taxonomy" id="686340"/>
    <lineage>
        <taxon>Bacteria</taxon>
        <taxon>Pseudomonadati</taxon>
        <taxon>Pseudomonadota</taxon>
        <taxon>Gammaproteobacteria</taxon>
        <taxon>Methylococcales</taxon>
        <taxon>Methylococcaceae</taxon>
        <taxon>Methylomicrobium</taxon>
    </lineage>
</organism>
<dbReference type="eggNOG" id="COG0811">
    <property type="taxonomic scope" value="Bacteria"/>
</dbReference>
<dbReference type="InterPro" id="IPR013320">
    <property type="entry name" value="ConA-like_dom_sf"/>
</dbReference>
<evidence type="ECO:0000256" key="3">
    <source>
        <dbReference type="ARBA" id="ARBA00022692"/>
    </source>
</evidence>
<dbReference type="InterPro" id="IPR050790">
    <property type="entry name" value="ExbB/TolQ_transport"/>
</dbReference>
<keyword evidence="6 9" id="KW-0472">Membrane</keyword>
<dbReference type="Pfam" id="PF13385">
    <property type="entry name" value="Laminin_G_3"/>
    <property type="match status" value="1"/>
</dbReference>
<dbReference type="Pfam" id="PF10102">
    <property type="entry name" value="DUF2341"/>
    <property type="match status" value="1"/>
</dbReference>
<feature type="transmembrane region" description="Helical" evidence="9">
    <location>
        <begin position="548"/>
        <end position="570"/>
    </location>
</feature>
<reference evidence="12 13" key="1">
    <citation type="journal article" date="2013" name="Genome Announc.">
        <title>Genome Sequence of the Obligate Gammaproteobacterial Methanotroph Methylomicrobium album Strain BG8.</title>
        <authorList>
            <person name="Kits K.D."/>
            <person name="Kalyuzhnaya M.G."/>
            <person name="Klotz M.G."/>
            <person name="Jetten M.S."/>
            <person name="Op den Camp H.J."/>
            <person name="Vuilleumier S."/>
            <person name="Bringel F."/>
            <person name="Dispirito A.A."/>
            <person name="Murrell J.C."/>
            <person name="Bruce D."/>
            <person name="Cheng J.F."/>
            <person name="Copeland A."/>
            <person name="Goodwin L."/>
            <person name="Hauser L."/>
            <person name="Lajus A."/>
            <person name="Land M.L."/>
            <person name="Lapidus A."/>
            <person name="Lucas S."/>
            <person name="Medigue C."/>
            <person name="Pitluck S."/>
            <person name="Woyke T."/>
            <person name="Zeytun A."/>
            <person name="Stein L.Y."/>
        </authorList>
    </citation>
    <scope>NUCLEOTIDE SEQUENCE [LARGE SCALE GENOMIC DNA]</scope>
    <source>
        <strain evidence="12 13">BG8</strain>
    </source>
</reference>
<gene>
    <name evidence="12" type="ORF">Metal_0421</name>
</gene>
<accession>H8GMN5</accession>
<evidence type="ECO:0000259" key="11">
    <source>
        <dbReference type="SMART" id="SM00560"/>
    </source>
</evidence>
<keyword evidence="5 9" id="KW-1133">Transmembrane helix</keyword>
<evidence type="ECO:0000256" key="2">
    <source>
        <dbReference type="ARBA" id="ARBA00022475"/>
    </source>
</evidence>
<keyword evidence="7" id="KW-1015">Disulfide bond</keyword>
<feature type="transmembrane region" description="Helical" evidence="9">
    <location>
        <begin position="506"/>
        <end position="536"/>
    </location>
</feature>
<evidence type="ECO:0000256" key="4">
    <source>
        <dbReference type="ARBA" id="ARBA00022729"/>
    </source>
</evidence>
<comment type="similarity">
    <text evidence="8">Belongs to the exbB/tolQ family.</text>
</comment>
<feature type="chain" id="PRO_5003612332" evidence="10">
    <location>
        <begin position="25"/>
        <end position="606"/>
    </location>
</feature>
<name>H8GMN5_METAL</name>
<evidence type="ECO:0000313" key="12">
    <source>
        <dbReference type="EMBL" id="EIC28275.1"/>
    </source>
</evidence>
<dbReference type="PANTHER" id="PTHR30625">
    <property type="entry name" value="PROTEIN TOLQ"/>
    <property type="match status" value="1"/>
</dbReference>
<dbReference type="HOGENOM" id="CLU_455512_0_0_6"/>
<dbReference type="InterPro" id="IPR002898">
    <property type="entry name" value="MotA_ExbB_proton_chnl"/>
</dbReference>
<evidence type="ECO:0000256" key="10">
    <source>
        <dbReference type="SAM" id="SignalP"/>
    </source>
</evidence>
<dbReference type="Pfam" id="PF01618">
    <property type="entry name" value="MotA_ExbB"/>
    <property type="match status" value="1"/>
</dbReference>
<keyword evidence="4 10" id="KW-0732">Signal</keyword>
<dbReference type="SUPFAM" id="SSF49899">
    <property type="entry name" value="Concanavalin A-like lectins/glucanases"/>
    <property type="match status" value="1"/>
</dbReference>
<evidence type="ECO:0000256" key="6">
    <source>
        <dbReference type="ARBA" id="ARBA00023136"/>
    </source>
</evidence>
<dbReference type="GO" id="GO:0005886">
    <property type="term" value="C:plasma membrane"/>
    <property type="evidence" value="ECO:0007669"/>
    <property type="project" value="UniProtKB-SubCell"/>
</dbReference>
<evidence type="ECO:0000256" key="5">
    <source>
        <dbReference type="ARBA" id="ARBA00022989"/>
    </source>
</evidence>
<evidence type="ECO:0000313" key="13">
    <source>
        <dbReference type="Proteomes" id="UP000005090"/>
    </source>
</evidence>
<feature type="signal peptide" evidence="10">
    <location>
        <begin position="1"/>
        <end position="24"/>
    </location>
</feature>
<keyword evidence="3 9" id="KW-0812">Transmembrane</keyword>
<feature type="domain" description="LamG-like jellyroll fold" evidence="11">
    <location>
        <begin position="205"/>
        <end position="330"/>
    </location>
</feature>
<dbReference type="AlphaFoldDB" id="H8GMN5"/>